<evidence type="ECO:0000313" key="5">
    <source>
        <dbReference type="Proteomes" id="UP000236248"/>
    </source>
</evidence>
<dbReference type="GeneID" id="41595478"/>
<gene>
    <name evidence="4" type="ORF">NCAV_1489</name>
</gene>
<proteinExistence type="predicted"/>
<feature type="domain" description="Asparagine synthetase" evidence="3">
    <location>
        <begin position="192"/>
        <end position="281"/>
    </location>
</feature>
<keyword evidence="1" id="KW-0547">Nucleotide-binding</keyword>
<dbReference type="GO" id="GO:0005524">
    <property type="term" value="F:ATP binding"/>
    <property type="evidence" value="ECO:0007669"/>
    <property type="project" value="UniProtKB-KW"/>
</dbReference>
<accession>A0A2K5ASN1</accession>
<dbReference type="RefSeq" id="WP_103286731.1">
    <property type="nucleotide sequence ID" value="NZ_LT981265.1"/>
</dbReference>
<protein>
    <submittedName>
        <fullName evidence="4">Asparagine synthetase B</fullName>
    </submittedName>
</protein>
<evidence type="ECO:0000259" key="3">
    <source>
        <dbReference type="Pfam" id="PF00733"/>
    </source>
</evidence>
<dbReference type="PANTHER" id="PTHR11772:SF46">
    <property type="entry name" value="ASPARAGINE SYNTHETASE DOMAIN-CONTAINING PROTEIN"/>
    <property type="match status" value="1"/>
</dbReference>
<dbReference type="AlphaFoldDB" id="A0A2K5ASN1"/>
<dbReference type="Pfam" id="PF00733">
    <property type="entry name" value="Asn_synthase"/>
    <property type="match status" value="2"/>
</dbReference>
<sequence length="342" mass="38663">MYPAGSNDTYHTICSRLMEILKSSIYRHVSSTSIPSASKAVLLSGGLDSSIIAALASSIDKAKDVIAICVGHEGSQDIKYARMVAERLRMRLLIKSISMDEMLSIAREVIRVMHSFDPMEVRNSIVLYAAMKELREYGLRHVITGDGCDEIFAGYSYMLSMSYEQLEHELARLERIMHFSSIAIAEDLGMSVSLPYLDVLDYAKSIPVRLKVNEYEGKRYGKFILRLCFEHLLGKDIAWRVKMPMEQGANTSILSSYLASMVGDEYLARRSKDYLDGDRVRIRSKEHLYYYEIYRAMFGAPYLMDCGSSRDRARCSECSACISNDARFCRVCGAFPITPIPV</sequence>
<dbReference type="Proteomes" id="UP000236248">
    <property type="component" value="Chromosome NCAV"/>
</dbReference>
<evidence type="ECO:0000256" key="2">
    <source>
        <dbReference type="ARBA" id="ARBA00022840"/>
    </source>
</evidence>
<dbReference type="Gene3D" id="3.40.50.620">
    <property type="entry name" value="HUPs"/>
    <property type="match status" value="1"/>
</dbReference>
<dbReference type="InterPro" id="IPR001962">
    <property type="entry name" value="Asn_synthase"/>
</dbReference>
<evidence type="ECO:0000256" key="1">
    <source>
        <dbReference type="ARBA" id="ARBA00022741"/>
    </source>
</evidence>
<reference evidence="5" key="1">
    <citation type="submission" date="2018-01" db="EMBL/GenBank/DDBJ databases">
        <authorList>
            <person name="Kerou L M."/>
        </authorList>
    </citation>
    <scope>NUCLEOTIDE SEQUENCE [LARGE SCALE GENOMIC DNA]</scope>
    <source>
        <strain evidence="5">SCU2</strain>
    </source>
</reference>
<dbReference type="KEGG" id="ncv:NCAV_1489"/>
<organism evidence="4 5">
    <name type="scientific">Candidatus Nitrosocaldus cavascurensis</name>
    <dbReference type="NCBI Taxonomy" id="2058097"/>
    <lineage>
        <taxon>Archaea</taxon>
        <taxon>Nitrososphaerota</taxon>
        <taxon>Nitrososphaeria</taxon>
        <taxon>Candidatus Nitrosocaldales</taxon>
        <taxon>Candidatus Nitrosocaldaceae</taxon>
        <taxon>Candidatus Nitrosocaldus</taxon>
    </lineage>
</organism>
<dbReference type="GO" id="GO:0005829">
    <property type="term" value="C:cytosol"/>
    <property type="evidence" value="ECO:0007669"/>
    <property type="project" value="TreeGrafter"/>
</dbReference>
<evidence type="ECO:0000313" key="4">
    <source>
        <dbReference type="EMBL" id="SPC34655.1"/>
    </source>
</evidence>
<feature type="domain" description="Asparagine synthetase" evidence="3">
    <location>
        <begin position="40"/>
        <end position="161"/>
    </location>
</feature>
<name>A0A2K5ASN1_9ARCH</name>
<dbReference type="EMBL" id="LT981265">
    <property type="protein sequence ID" value="SPC34655.1"/>
    <property type="molecule type" value="Genomic_DNA"/>
</dbReference>
<dbReference type="InterPro" id="IPR050795">
    <property type="entry name" value="Asn_Synthetase"/>
</dbReference>
<dbReference type="GO" id="GO:0004066">
    <property type="term" value="F:asparagine synthase (glutamine-hydrolyzing) activity"/>
    <property type="evidence" value="ECO:0007669"/>
    <property type="project" value="InterPro"/>
</dbReference>
<dbReference type="SUPFAM" id="SSF52402">
    <property type="entry name" value="Adenine nucleotide alpha hydrolases-like"/>
    <property type="match status" value="1"/>
</dbReference>
<keyword evidence="5" id="KW-1185">Reference proteome</keyword>
<dbReference type="PANTHER" id="PTHR11772">
    <property type="entry name" value="ASPARAGINE SYNTHETASE"/>
    <property type="match status" value="1"/>
</dbReference>
<dbReference type="InterPro" id="IPR014729">
    <property type="entry name" value="Rossmann-like_a/b/a_fold"/>
</dbReference>
<dbReference type="GO" id="GO:0006529">
    <property type="term" value="P:asparagine biosynthetic process"/>
    <property type="evidence" value="ECO:0007669"/>
    <property type="project" value="InterPro"/>
</dbReference>
<keyword evidence="2" id="KW-0067">ATP-binding</keyword>
<dbReference type="CDD" id="cd01991">
    <property type="entry name" value="Asn_synthase_B_C"/>
    <property type="match status" value="1"/>
</dbReference>